<evidence type="ECO:0000256" key="4">
    <source>
        <dbReference type="ARBA" id="ARBA00022692"/>
    </source>
</evidence>
<evidence type="ECO:0000256" key="6">
    <source>
        <dbReference type="ARBA" id="ARBA00023136"/>
    </source>
</evidence>
<proteinExistence type="inferred from homology"/>
<feature type="transmembrane region" description="Helical" evidence="7">
    <location>
        <begin position="59"/>
        <end position="82"/>
    </location>
</feature>
<dbReference type="RefSeq" id="WP_014127688.1">
    <property type="nucleotide sequence ID" value="NC_016070.1"/>
</dbReference>
<dbReference type="Proteomes" id="UP000002654">
    <property type="component" value="Chromosome"/>
</dbReference>
<comment type="similarity">
    <text evidence="2">Belongs to the complex I subunit 3 family.</text>
</comment>
<organism evidence="8 9">
    <name type="scientific">Thermoproteus tenax (strain ATCC 35583 / DSM 2078 / JCM 9277 / NBRC 100435 / Kra 1)</name>
    <dbReference type="NCBI Taxonomy" id="768679"/>
    <lineage>
        <taxon>Archaea</taxon>
        <taxon>Thermoproteota</taxon>
        <taxon>Thermoprotei</taxon>
        <taxon>Thermoproteales</taxon>
        <taxon>Thermoproteaceae</taxon>
        <taxon>Thermoproteus</taxon>
    </lineage>
</organism>
<dbReference type="GO" id="GO:0008137">
    <property type="term" value="F:NADH dehydrogenase (ubiquinone) activity"/>
    <property type="evidence" value="ECO:0007669"/>
    <property type="project" value="InterPro"/>
</dbReference>
<evidence type="ECO:0000313" key="9">
    <source>
        <dbReference type="Proteomes" id="UP000002654"/>
    </source>
</evidence>
<gene>
    <name evidence="8" type="primary">nuoA</name>
    <name evidence="8" type="ordered locus">TTX_1813</name>
</gene>
<dbReference type="PATRIC" id="fig|768679.9.peg.1838"/>
<reference evidence="8 9" key="1">
    <citation type="journal article" date="2011" name="PLoS ONE">
        <title>The complete genome sequence of Thermoproteus tenax: a physiologically versatile member of the Crenarchaeota.</title>
        <authorList>
            <person name="Siebers B."/>
            <person name="Zaparty M."/>
            <person name="Raddatz G."/>
            <person name="Tjaden B."/>
            <person name="Albers S.V."/>
            <person name="Bell S.D."/>
            <person name="Blombach F."/>
            <person name="Kletzin A."/>
            <person name="Kyrpides N."/>
            <person name="Lanz C."/>
            <person name="Plagens A."/>
            <person name="Rampp M."/>
            <person name="Rosinus A."/>
            <person name="von Jan M."/>
            <person name="Makarova K.S."/>
            <person name="Klenk H.P."/>
            <person name="Schuster S.C."/>
            <person name="Hensel R."/>
        </authorList>
    </citation>
    <scope>NUCLEOTIDE SEQUENCE [LARGE SCALE GENOMIC DNA]</scope>
    <source>
        <strain evidence="9">ATCC 35583 / DSM 2078 / JCM 9277 / NBRC 100435 / Kra 1</strain>
    </source>
</reference>
<keyword evidence="9" id="KW-1185">Reference proteome</keyword>
<dbReference type="PaxDb" id="768679-TTX_1813"/>
<dbReference type="OrthoDB" id="51573at2157"/>
<evidence type="ECO:0000313" key="8">
    <source>
        <dbReference type="EMBL" id="CCC82434.1"/>
    </source>
</evidence>
<keyword evidence="6 7" id="KW-0472">Membrane</keyword>
<name>G4RLI9_THETK</name>
<dbReference type="Pfam" id="PF00507">
    <property type="entry name" value="Oxidored_q4"/>
    <property type="match status" value="1"/>
</dbReference>
<keyword evidence="5 7" id="KW-1133">Transmembrane helix</keyword>
<evidence type="ECO:0000256" key="3">
    <source>
        <dbReference type="ARBA" id="ARBA00022448"/>
    </source>
</evidence>
<evidence type="ECO:0000256" key="5">
    <source>
        <dbReference type="ARBA" id="ARBA00022989"/>
    </source>
</evidence>
<dbReference type="EMBL" id="FN869859">
    <property type="protein sequence ID" value="CCC82434.1"/>
    <property type="molecule type" value="Genomic_DNA"/>
</dbReference>
<evidence type="ECO:0000256" key="1">
    <source>
        <dbReference type="ARBA" id="ARBA00004370"/>
    </source>
</evidence>
<keyword evidence="4 7" id="KW-0812">Transmembrane</keyword>
<accession>G4RLI9</accession>
<dbReference type="InterPro" id="IPR038430">
    <property type="entry name" value="NDAH_ubi_oxred_su3_sf"/>
</dbReference>
<evidence type="ECO:0000256" key="7">
    <source>
        <dbReference type="SAM" id="Phobius"/>
    </source>
</evidence>
<dbReference type="Gene3D" id="1.20.58.1610">
    <property type="entry name" value="NADH:ubiquinone/plastoquinone oxidoreductase, chain 3"/>
    <property type="match status" value="1"/>
</dbReference>
<feature type="transmembrane region" description="Helical" evidence="7">
    <location>
        <begin position="6"/>
        <end position="29"/>
    </location>
</feature>
<evidence type="ECO:0000256" key="2">
    <source>
        <dbReference type="ARBA" id="ARBA00008472"/>
    </source>
</evidence>
<dbReference type="STRING" id="768679.TTX_1813"/>
<dbReference type="eggNOG" id="arCOG01557">
    <property type="taxonomic scope" value="Archaea"/>
</dbReference>
<sequence length="95" mass="10530">MSDWIIVSVIFLLVFGLTLLAIYLIYLLAPQAPTEAKRRRYEAGNPPHGEPKSRLAMQYFGYVLMLVTLGALIAVPLIYFALSPTSYLSAFTSSS</sequence>
<dbReference type="InterPro" id="IPR000440">
    <property type="entry name" value="NADH_UbQ/plastoQ_OxRdtase_su3"/>
</dbReference>
<keyword evidence="3" id="KW-0813">Transport</keyword>
<dbReference type="KEGG" id="ttn:TTX_1813"/>
<protein>
    <submittedName>
        <fullName evidence="8">NADH-ubiquinone oxidoreductase chain A, subunit 3</fullName>
    </submittedName>
</protein>
<comment type="subcellular location">
    <subcellularLocation>
        <location evidence="1">Membrane</location>
    </subcellularLocation>
</comment>
<dbReference type="GO" id="GO:0016020">
    <property type="term" value="C:membrane"/>
    <property type="evidence" value="ECO:0007669"/>
    <property type="project" value="UniProtKB-SubCell"/>
</dbReference>
<dbReference type="AlphaFoldDB" id="G4RLI9"/>
<dbReference type="GeneID" id="11262700"/>
<dbReference type="HOGENOM" id="CLU_147805_1_0_2"/>